<keyword evidence="8" id="KW-1133">Transmembrane helix</keyword>
<dbReference type="RefSeq" id="WP_150045658.1">
    <property type="nucleotide sequence ID" value="NZ_OW485601.1"/>
</dbReference>
<keyword evidence="5" id="KW-0997">Cell inner membrane</keyword>
<dbReference type="AlphaFoldDB" id="A0A5M6IJU9"/>
<feature type="domain" description="TonB C-terminal" evidence="11">
    <location>
        <begin position="270"/>
        <end position="362"/>
    </location>
</feature>
<protein>
    <submittedName>
        <fullName evidence="12">TonB family protein</fullName>
    </submittedName>
</protein>
<feature type="region of interest" description="Disordered" evidence="10">
    <location>
        <begin position="1"/>
        <end position="23"/>
    </location>
</feature>
<evidence type="ECO:0000256" key="5">
    <source>
        <dbReference type="ARBA" id="ARBA00022519"/>
    </source>
</evidence>
<dbReference type="PANTHER" id="PTHR33446">
    <property type="entry name" value="PROTEIN TONB-RELATED"/>
    <property type="match status" value="1"/>
</dbReference>
<reference evidence="12 13" key="1">
    <citation type="submission" date="2019-09" db="EMBL/GenBank/DDBJ databases">
        <title>Genome sequence of Rhodovastum atsumiense, a diverse member of the Acetobacteraceae family of non-sulfur purple photosynthetic bacteria.</title>
        <authorList>
            <person name="Meyer T."/>
            <person name="Kyndt J."/>
        </authorList>
    </citation>
    <scope>NUCLEOTIDE SEQUENCE [LARGE SCALE GENOMIC DNA]</scope>
    <source>
        <strain evidence="12 13">DSM 21279</strain>
    </source>
</reference>
<evidence type="ECO:0000256" key="4">
    <source>
        <dbReference type="ARBA" id="ARBA00022475"/>
    </source>
</evidence>
<dbReference type="EMBL" id="VWPK01000105">
    <property type="protein sequence ID" value="KAA5608119.1"/>
    <property type="molecule type" value="Genomic_DNA"/>
</dbReference>
<gene>
    <name evidence="12" type="ORF">F1189_30585</name>
</gene>
<name>A0A5M6IJU9_9PROT</name>
<dbReference type="OrthoDB" id="7280794at2"/>
<dbReference type="Pfam" id="PF03544">
    <property type="entry name" value="TonB_C"/>
    <property type="match status" value="1"/>
</dbReference>
<evidence type="ECO:0000256" key="2">
    <source>
        <dbReference type="ARBA" id="ARBA00006555"/>
    </source>
</evidence>
<keyword evidence="13" id="KW-1185">Reference proteome</keyword>
<evidence type="ECO:0000256" key="1">
    <source>
        <dbReference type="ARBA" id="ARBA00004383"/>
    </source>
</evidence>
<dbReference type="NCBIfam" id="TIGR01352">
    <property type="entry name" value="tonB_Cterm"/>
    <property type="match status" value="1"/>
</dbReference>
<accession>A0A5M6IJU9</accession>
<dbReference type="GO" id="GO:0055085">
    <property type="term" value="P:transmembrane transport"/>
    <property type="evidence" value="ECO:0007669"/>
    <property type="project" value="InterPro"/>
</dbReference>
<keyword evidence="7" id="KW-0653">Protein transport</keyword>
<dbReference type="PRINTS" id="PR01217">
    <property type="entry name" value="PRICHEXTENSN"/>
</dbReference>
<feature type="compositionally biased region" description="Basic residues" evidence="10">
    <location>
        <begin position="10"/>
        <end position="23"/>
    </location>
</feature>
<dbReference type="PANTHER" id="PTHR33446:SF13">
    <property type="entry name" value="TONB PROTEIN"/>
    <property type="match status" value="1"/>
</dbReference>
<proteinExistence type="inferred from homology"/>
<keyword evidence="3" id="KW-0813">Transport</keyword>
<feature type="compositionally biased region" description="Pro residues" evidence="10">
    <location>
        <begin position="78"/>
        <end position="88"/>
    </location>
</feature>
<dbReference type="GO" id="GO:0015031">
    <property type="term" value="P:protein transport"/>
    <property type="evidence" value="ECO:0007669"/>
    <property type="project" value="UniProtKB-KW"/>
</dbReference>
<organism evidence="12 13">
    <name type="scientific">Rhodovastum atsumiense</name>
    <dbReference type="NCBI Taxonomy" id="504468"/>
    <lineage>
        <taxon>Bacteria</taxon>
        <taxon>Pseudomonadati</taxon>
        <taxon>Pseudomonadota</taxon>
        <taxon>Alphaproteobacteria</taxon>
        <taxon>Acetobacterales</taxon>
        <taxon>Acetobacteraceae</taxon>
        <taxon>Rhodovastum</taxon>
    </lineage>
</organism>
<keyword evidence="6" id="KW-0812">Transmembrane</keyword>
<evidence type="ECO:0000256" key="7">
    <source>
        <dbReference type="ARBA" id="ARBA00022927"/>
    </source>
</evidence>
<evidence type="ECO:0000313" key="12">
    <source>
        <dbReference type="EMBL" id="KAA5608119.1"/>
    </source>
</evidence>
<sequence>MRLADSMTAARRHRRSATRSRHARRWRLPSWVVLSLLLHLAILIAILVHPQREVTLPQAAQPPSVDMVMVEPGSPDAAPSPTPEPNPTSPEAGRNGVPAPPLPTPSPPQPTPEPTPAPAPRAAVEPAPASPPPPPAPAPRPAEIPAQPPAPPASAQAPSEAEEPLPTPPIPPPEPAPMPQRQAALSVPRPPTTAAPRPSPAFPQPMARSLDFGSAAVLRAAPSAPASPPRMRGMDLAIGPAARASKGAIPRNPTVANGMVRVEGADLGDDWLRQLHEWWNRHSYYPPQAAAAGEDGTTRIRVVVNRSGRVEKVELEMRSGSQWLDLGSLAIFRNAMLPPFPLSTPQDRADLLLTLNFILVRH</sequence>
<feature type="compositionally biased region" description="Pro residues" evidence="10">
    <location>
        <begin position="98"/>
        <end position="119"/>
    </location>
</feature>
<evidence type="ECO:0000256" key="10">
    <source>
        <dbReference type="SAM" id="MobiDB-lite"/>
    </source>
</evidence>
<evidence type="ECO:0000256" key="8">
    <source>
        <dbReference type="ARBA" id="ARBA00022989"/>
    </source>
</evidence>
<dbReference type="InterPro" id="IPR006260">
    <property type="entry name" value="TonB/TolA_C"/>
</dbReference>
<feature type="region of interest" description="Disordered" evidence="10">
    <location>
        <begin position="66"/>
        <end position="207"/>
    </location>
</feature>
<evidence type="ECO:0000256" key="9">
    <source>
        <dbReference type="ARBA" id="ARBA00023136"/>
    </source>
</evidence>
<keyword evidence="4" id="KW-1003">Cell membrane</keyword>
<dbReference type="InterPro" id="IPR051045">
    <property type="entry name" value="TonB-dependent_transducer"/>
</dbReference>
<comment type="similarity">
    <text evidence="2">Belongs to the TonB family.</text>
</comment>
<dbReference type="GO" id="GO:0005886">
    <property type="term" value="C:plasma membrane"/>
    <property type="evidence" value="ECO:0007669"/>
    <property type="project" value="UniProtKB-SubCell"/>
</dbReference>
<comment type="caution">
    <text evidence="12">The sequence shown here is derived from an EMBL/GenBank/DDBJ whole genome shotgun (WGS) entry which is preliminary data.</text>
</comment>
<dbReference type="PROSITE" id="PS52015">
    <property type="entry name" value="TONB_CTD"/>
    <property type="match status" value="1"/>
</dbReference>
<evidence type="ECO:0000313" key="13">
    <source>
        <dbReference type="Proteomes" id="UP000325255"/>
    </source>
</evidence>
<evidence type="ECO:0000256" key="6">
    <source>
        <dbReference type="ARBA" id="ARBA00022692"/>
    </source>
</evidence>
<feature type="compositionally biased region" description="Pro residues" evidence="10">
    <location>
        <begin position="188"/>
        <end position="203"/>
    </location>
</feature>
<dbReference type="InterPro" id="IPR037682">
    <property type="entry name" value="TonB_C"/>
</dbReference>
<feature type="compositionally biased region" description="Pro residues" evidence="10">
    <location>
        <begin position="165"/>
        <end position="178"/>
    </location>
</feature>
<dbReference type="Proteomes" id="UP000325255">
    <property type="component" value="Unassembled WGS sequence"/>
</dbReference>
<evidence type="ECO:0000259" key="11">
    <source>
        <dbReference type="PROSITE" id="PS52015"/>
    </source>
</evidence>
<keyword evidence="9" id="KW-0472">Membrane</keyword>
<dbReference type="SUPFAM" id="SSF74653">
    <property type="entry name" value="TolA/TonB C-terminal domain"/>
    <property type="match status" value="1"/>
</dbReference>
<comment type="subcellular location">
    <subcellularLocation>
        <location evidence="1">Cell inner membrane</location>
        <topology evidence="1">Single-pass membrane protein</topology>
        <orientation evidence="1">Periplasmic side</orientation>
    </subcellularLocation>
</comment>
<feature type="compositionally biased region" description="Pro residues" evidence="10">
    <location>
        <begin position="128"/>
        <end position="152"/>
    </location>
</feature>
<dbReference type="Gene3D" id="3.30.1150.10">
    <property type="match status" value="1"/>
</dbReference>
<evidence type="ECO:0000256" key="3">
    <source>
        <dbReference type="ARBA" id="ARBA00022448"/>
    </source>
</evidence>